<dbReference type="GO" id="GO:0000103">
    <property type="term" value="P:sulfate assimilation"/>
    <property type="evidence" value="ECO:0007669"/>
    <property type="project" value="UniProtKB-UniRule"/>
</dbReference>
<dbReference type="EMBL" id="SORF01000004">
    <property type="protein sequence ID" value="TDY49696.1"/>
    <property type="molecule type" value="Genomic_DNA"/>
</dbReference>
<comment type="pathway">
    <text evidence="1 8">Sulfur metabolism; hydrogen sulfide biosynthesis; sulfite from sulfate: step 1/3.</text>
</comment>
<dbReference type="HAMAP" id="MF_00066">
    <property type="entry name" value="Sulf_adenylyltr"/>
    <property type="match status" value="1"/>
</dbReference>
<evidence type="ECO:0000259" key="9">
    <source>
        <dbReference type="Pfam" id="PF01747"/>
    </source>
</evidence>
<reference evidence="11 12" key="1">
    <citation type="submission" date="2019-03" db="EMBL/GenBank/DDBJ databases">
        <title>Genomic Encyclopedia of Type Strains, Phase IV (KMG-IV): sequencing the most valuable type-strain genomes for metagenomic binning, comparative biology and taxonomic classification.</title>
        <authorList>
            <person name="Goeker M."/>
        </authorList>
    </citation>
    <scope>NUCLEOTIDE SEQUENCE [LARGE SCALE GENOMIC DNA]</scope>
    <source>
        <strain evidence="11 12">DSM 17974</strain>
    </source>
</reference>
<dbReference type="EC" id="2.7.7.4" evidence="8"/>
<dbReference type="UniPathway" id="UPA00140">
    <property type="reaction ID" value="UER00204"/>
</dbReference>
<dbReference type="InterPro" id="IPR014729">
    <property type="entry name" value="Rossmann-like_a/b/a_fold"/>
</dbReference>
<dbReference type="Gene3D" id="3.10.400.10">
    <property type="entry name" value="Sulfate adenylyltransferase"/>
    <property type="match status" value="1"/>
</dbReference>
<keyword evidence="4 8" id="KW-0547">Nucleotide-binding</keyword>
<dbReference type="InterPro" id="IPR015947">
    <property type="entry name" value="PUA-like_sf"/>
</dbReference>
<evidence type="ECO:0000259" key="10">
    <source>
        <dbReference type="Pfam" id="PF14306"/>
    </source>
</evidence>
<feature type="domain" description="Sulphate adenylyltransferase catalytic" evidence="9">
    <location>
        <begin position="196"/>
        <end position="407"/>
    </location>
</feature>
<dbReference type="GO" id="GO:0070814">
    <property type="term" value="P:hydrogen sulfide biosynthetic process"/>
    <property type="evidence" value="ECO:0007669"/>
    <property type="project" value="UniProtKB-UniRule"/>
</dbReference>
<dbReference type="GO" id="GO:0004781">
    <property type="term" value="F:sulfate adenylyltransferase (ATP) activity"/>
    <property type="evidence" value="ECO:0007669"/>
    <property type="project" value="UniProtKB-UniRule"/>
</dbReference>
<proteinExistence type="inferred from homology"/>
<comment type="catalytic activity">
    <reaction evidence="7 8">
        <text>sulfate + ATP + H(+) = adenosine 5'-phosphosulfate + diphosphate</text>
        <dbReference type="Rhea" id="RHEA:18133"/>
        <dbReference type="ChEBI" id="CHEBI:15378"/>
        <dbReference type="ChEBI" id="CHEBI:16189"/>
        <dbReference type="ChEBI" id="CHEBI:30616"/>
        <dbReference type="ChEBI" id="CHEBI:33019"/>
        <dbReference type="ChEBI" id="CHEBI:58243"/>
        <dbReference type="EC" id="2.7.7.4"/>
    </reaction>
</comment>
<dbReference type="PANTHER" id="PTHR43509">
    <property type="match status" value="1"/>
</dbReference>
<dbReference type="InterPro" id="IPR002650">
    <property type="entry name" value="Sulphate_adenylyltransferase"/>
</dbReference>
<accession>A0A4R8LSX3</accession>
<keyword evidence="5 8" id="KW-0067">ATP-binding</keyword>
<comment type="caution">
    <text evidence="11">The sequence shown here is derived from an EMBL/GenBank/DDBJ whole genome shotgun (WGS) entry which is preliminary data.</text>
</comment>
<evidence type="ECO:0000256" key="2">
    <source>
        <dbReference type="ARBA" id="ARBA00022679"/>
    </source>
</evidence>
<dbReference type="PANTHER" id="PTHR43509:SF1">
    <property type="entry name" value="SULFATE ADENYLYLTRANSFERASE"/>
    <property type="match status" value="1"/>
</dbReference>
<dbReference type="SUPFAM" id="SSF88697">
    <property type="entry name" value="PUA domain-like"/>
    <property type="match status" value="1"/>
</dbReference>
<evidence type="ECO:0000256" key="4">
    <source>
        <dbReference type="ARBA" id="ARBA00022741"/>
    </source>
</evidence>
<evidence type="ECO:0000256" key="5">
    <source>
        <dbReference type="ARBA" id="ARBA00022840"/>
    </source>
</evidence>
<dbReference type="Gene3D" id="3.40.50.620">
    <property type="entry name" value="HUPs"/>
    <property type="match status" value="1"/>
</dbReference>
<dbReference type="Pfam" id="PF01747">
    <property type="entry name" value="ATP-sulfurylase"/>
    <property type="match status" value="1"/>
</dbReference>
<dbReference type="CDD" id="cd00517">
    <property type="entry name" value="ATPS"/>
    <property type="match status" value="1"/>
</dbReference>
<keyword evidence="12" id="KW-1185">Reference proteome</keyword>
<keyword evidence="2 8" id="KW-0808">Transferase</keyword>
<comment type="similarity">
    <text evidence="6 8">Belongs to the sulfate adenylyltransferase family.</text>
</comment>
<dbReference type="NCBIfam" id="NF003166">
    <property type="entry name" value="PRK04149.1"/>
    <property type="match status" value="1"/>
</dbReference>
<evidence type="ECO:0000256" key="1">
    <source>
        <dbReference type="ARBA" id="ARBA00005048"/>
    </source>
</evidence>
<dbReference type="SUPFAM" id="SSF52374">
    <property type="entry name" value="Nucleotidylyl transferase"/>
    <property type="match status" value="1"/>
</dbReference>
<dbReference type="AlphaFoldDB" id="A0A4R8LSX3"/>
<dbReference type="Pfam" id="PF14306">
    <property type="entry name" value="PUA_2"/>
    <property type="match status" value="1"/>
</dbReference>
<gene>
    <name evidence="8" type="primary">sat</name>
    <name evidence="11" type="ORF">C7445_104209</name>
</gene>
<sequence length="412" mass="46300">MSEPVGWMLVDRPDSMHPGIIKGGTYVADAHGASVALVNLMVAPEAVADKRASLASKKQVVLDEVAVSDVYQLGIGAFSPLTGFMSERDYLSVVESLRLESGSIWSIPVALPVSEEQAKDIHLDDEIALVRPDGVICAAMRVEHMYRPNLEHEAEMVYRTKEDAHPGVRRVYERGPVYLGGSVQVFADERIDEFSNYFYTPQQVRAAFAERGWKTIVGFQTRNPVHRAHEYIQKVALETVDGLYLNPLVGPTKSDDVPADVRLRAYQAILEHYYPQNRVFFGVYKAAMRYAGPREAVMHALVRRNFGCTHFIVGRDHAGVGNYYGTYDAQRIFDQFDFADLGITPLFFEHSFYCKRCEGMATPKTCPHGDEDHVILSGTKVRQMLREGIAPPPEFSRPEVVQVLMEYYSKQA</sequence>
<evidence type="ECO:0000313" key="12">
    <source>
        <dbReference type="Proteomes" id="UP000294581"/>
    </source>
</evidence>
<dbReference type="NCBIfam" id="TIGR00339">
    <property type="entry name" value="sopT"/>
    <property type="match status" value="1"/>
</dbReference>
<keyword evidence="3 8" id="KW-0548">Nucleotidyltransferase</keyword>
<dbReference type="GO" id="GO:0005524">
    <property type="term" value="F:ATP binding"/>
    <property type="evidence" value="ECO:0007669"/>
    <property type="project" value="UniProtKB-KW"/>
</dbReference>
<feature type="domain" description="ATP-sulfurylase PUA-like" evidence="10">
    <location>
        <begin position="31"/>
        <end position="186"/>
    </location>
</feature>
<evidence type="ECO:0000256" key="7">
    <source>
        <dbReference type="ARBA" id="ARBA00049370"/>
    </source>
</evidence>
<name>A0A4R8LSX3_9BACL</name>
<evidence type="ECO:0000256" key="6">
    <source>
        <dbReference type="ARBA" id="ARBA00037980"/>
    </source>
</evidence>
<protein>
    <recommendedName>
        <fullName evidence="8">Sulfate adenylyltransferase</fullName>
        <ecNumber evidence="8">2.7.7.4</ecNumber>
    </recommendedName>
    <alternativeName>
        <fullName evidence="8">ATP-sulfurylase</fullName>
    </alternativeName>
    <alternativeName>
        <fullName evidence="8">Sulfate adenylate transferase</fullName>
        <shortName evidence="8">SAT</shortName>
    </alternativeName>
</protein>
<dbReference type="InterPro" id="IPR024951">
    <property type="entry name" value="Sulfurylase_cat_dom"/>
</dbReference>
<evidence type="ECO:0000256" key="3">
    <source>
        <dbReference type="ARBA" id="ARBA00022695"/>
    </source>
</evidence>
<dbReference type="Proteomes" id="UP000294581">
    <property type="component" value="Unassembled WGS sequence"/>
</dbReference>
<dbReference type="InterPro" id="IPR020792">
    <property type="entry name" value="SO4_adenylyltransferase_pro"/>
</dbReference>
<evidence type="ECO:0000256" key="8">
    <source>
        <dbReference type="HAMAP-Rule" id="MF_00066"/>
    </source>
</evidence>
<evidence type="ECO:0000313" key="11">
    <source>
        <dbReference type="EMBL" id="TDY49696.1"/>
    </source>
</evidence>
<dbReference type="InterPro" id="IPR025980">
    <property type="entry name" value="ATP-Sase_PUA-like_dom"/>
</dbReference>
<organism evidence="11 12">
    <name type="scientific">Alicyclobacillus sacchari</name>
    <dbReference type="NCBI Taxonomy" id="392010"/>
    <lineage>
        <taxon>Bacteria</taxon>
        <taxon>Bacillati</taxon>
        <taxon>Bacillota</taxon>
        <taxon>Bacilli</taxon>
        <taxon>Bacillales</taxon>
        <taxon>Alicyclobacillaceae</taxon>
        <taxon>Alicyclobacillus</taxon>
    </lineage>
</organism>